<dbReference type="InterPro" id="IPR057023">
    <property type="entry name" value="PTP-SAK"/>
</dbReference>
<dbReference type="EMBL" id="DF967975">
    <property type="protein sequence ID" value="GAP19678.1"/>
    <property type="molecule type" value="Genomic_DNA"/>
</dbReference>
<sequence>MEPCSNPLPFPKTYWVLPGRLLAGPHPGSQDPTVTDQQLHALLDCGVRSILNLQEAAEMDQADPPYAPYWLRLQELTDARGLAFRWQRHPIPDYTAPTPQDMRRILDALDGALASEGAVYLHCWGGVGRTGTVVGCFLARRGLAVGEEALQLLNQLRQVIPNARSAPESEAQIALVRAWPIGA</sequence>
<dbReference type="InterPro" id="IPR000387">
    <property type="entry name" value="Tyr_Pase_dom"/>
</dbReference>
<dbReference type="PANTHER" id="PTHR23339">
    <property type="entry name" value="TYROSINE SPECIFIC PROTEIN PHOSPHATASE AND DUAL SPECIFICITY PROTEIN PHOSPHATASE"/>
    <property type="match status" value="1"/>
</dbReference>
<dbReference type="PROSITE" id="PS00383">
    <property type="entry name" value="TYR_PHOSPHATASE_1"/>
    <property type="match status" value="1"/>
</dbReference>
<dbReference type="GO" id="GO:0016791">
    <property type="term" value="F:phosphatase activity"/>
    <property type="evidence" value="ECO:0007669"/>
    <property type="project" value="UniProtKB-ARBA"/>
</dbReference>
<dbReference type="InterPro" id="IPR016130">
    <property type="entry name" value="Tyr_Pase_AS"/>
</dbReference>
<proteinExistence type="predicted"/>
<dbReference type="InterPro" id="IPR029021">
    <property type="entry name" value="Prot-tyrosine_phosphatase-like"/>
</dbReference>
<dbReference type="SUPFAM" id="SSF52799">
    <property type="entry name" value="(Phosphotyrosine protein) phosphatases II"/>
    <property type="match status" value="1"/>
</dbReference>
<keyword evidence="1" id="KW-0378">Hydrolase</keyword>
<reference evidence="3" key="1">
    <citation type="journal article" date="2015" name="Genome Announc.">
        <title>Draft Genome Sequences of Anaerolinea thermolimosa IMO-1, Bellilinea caldifistulae GOMI-1, Leptolinea tardivitalis YMTK-2, Levilinea saccharolytica KIBI-1, Longilinea arvoryzae KOME-1, Previously Described as Members of the Class Anaerolineae (Chloroflexi).</title>
        <authorList>
            <person name="Matsuura N."/>
            <person name="Tourlousse M.D."/>
            <person name="Ohashi A."/>
            <person name="Hugenholtz P."/>
            <person name="Sekiguchi Y."/>
        </authorList>
    </citation>
    <scope>NUCLEOTIDE SEQUENCE</scope>
    <source>
        <strain evidence="3">KIBI-1</strain>
    </source>
</reference>
<name>A0A0M8JR16_9CHLR</name>
<evidence type="ECO:0000256" key="1">
    <source>
        <dbReference type="ARBA" id="ARBA00022801"/>
    </source>
</evidence>
<dbReference type="PROSITE" id="PS50056">
    <property type="entry name" value="TYR_PHOSPHATASE_2"/>
    <property type="match status" value="1"/>
</dbReference>
<feature type="domain" description="Tyrosine specific protein phosphatases" evidence="2">
    <location>
        <begin position="100"/>
        <end position="171"/>
    </location>
</feature>
<evidence type="ECO:0000259" key="2">
    <source>
        <dbReference type="PROSITE" id="PS50056"/>
    </source>
</evidence>
<organism evidence="3">
    <name type="scientific">Levilinea saccharolytica</name>
    <dbReference type="NCBI Taxonomy" id="229921"/>
    <lineage>
        <taxon>Bacteria</taxon>
        <taxon>Bacillati</taxon>
        <taxon>Chloroflexota</taxon>
        <taxon>Anaerolineae</taxon>
        <taxon>Anaerolineales</taxon>
        <taxon>Anaerolineaceae</taxon>
        <taxon>Levilinea</taxon>
    </lineage>
</organism>
<dbReference type="InterPro" id="IPR050561">
    <property type="entry name" value="PTP"/>
</dbReference>
<dbReference type="AlphaFoldDB" id="A0A0M8JR16"/>
<accession>A0A0M8JR16</accession>
<protein>
    <recommendedName>
        <fullName evidence="2">Tyrosine specific protein phosphatases domain-containing protein</fullName>
    </recommendedName>
</protein>
<dbReference type="RefSeq" id="WP_062419933.1">
    <property type="nucleotide sequence ID" value="NZ_BBXZ01000188.1"/>
</dbReference>
<dbReference type="Pfam" id="PF22784">
    <property type="entry name" value="PTP-SAK"/>
    <property type="match status" value="1"/>
</dbReference>
<dbReference type="Gene3D" id="3.90.190.10">
    <property type="entry name" value="Protein tyrosine phosphatase superfamily"/>
    <property type="match status" value="1"/>
</dbReference>
<evidence type="ECO:0000313" key="3">
    <source>
        <dbReference type="EMBL" id="GAP19678.1"/>
    </source>
</evidence>
<gene>
    <name evidence="3" type="ORF">LSAC_03589</name>
</gene>